<dbReference type="EMBL" id="CP019911">
    <property type="protein sequence ID" value="AQW28817.1"/>
    <property type="molecule type" value="Genomic_DNA"/>
</dbReference>
<protein>
    <recommendedName>
        <fullName evidence="4">Terminase</fullName>
    </recommendedName>
</protein>
<gene>
    <name evidence="2" type="ORF">B0B51_01485</name>
</gene>
<evidence type="ECO:0000313" key="3">
    <source>
        <dbReference type="Proteomes" id="UP000189628"/>
    </source>
</evidence>
<dbReference type="AlphaFoldDB" id="A0A1U9VF50"/>
<dbReference type="RefSeq" id="WP_078221666.1">
    <property type="nucleotide sequence ID" value="NZ_CP019911.1"/>
</dbReference>
<dbReference type="InterPro" id="IPR006448">
    <property type="entry name" value="Phage_term_ssu_P27"/>
</dbReference>
<sequence length="178" mass="19259">MGQESAVTPVVGVGEARSPLRAGGKEVRSPEPPPGAQLSPRERKVWDYICAVLREQGMPHLTGGIAITIICKTFVQYIQTELELQNYVAGNGGSILQKSQKSDYSQPHPLYYAARDIKQELLKWLPEACLSLPSAVMARAKLGEEGQQDDLFSDLLEHARADRSAARAPAAAGSMSTV</sequence>
<proteinExistence type="predicted"/>
<organism evidence="2 3">
    <name type="scientific">blood disease bacterium A2-HR MARDI</name>
    <dbReference type="NCBI Taxonomy" id="1944648"/>
    <lineage>
        <taxon>Bacteria</taxon>
        <taxon>Pseudomonadati</taxon>
        <taxon>Pseudomonadota</taxon>
        <taxon>Betaproteobacteria</taxon>
        <taxon>Burkholderiales</taxon>
        <taxon>Burkholderiaceae</taxon>
        <taxon>Ralstonia</taxon>
        <taxon>Ralstonia solanacearum species complex</taxon>
    </lineage>
</organism>
<feature type="region of interest" description="Disordered" evidence="1">
    <location>
        <begin position="1"/>
        <end position="40"/>
    </location>
</feature>
<accession>A0A1U9VF50</accession>
<evidence type="ECO:0000313" key="2">
    <source>
        <dbReference type="EMBL" id="AQW28817.1"/>
    </source>
</evidence>
<name>A0A1U9VF50_9RALS</name>
<evidence type="ECO:0000256" key="1">
    <source>
        <dbReference type="SAM" id="MobiDB-lite"/>
    </source>
</evidence>
<dbReference type="Proteomes" id="UP000189628">
    <property type="component" value="Chromosome"/>
</dbReference>
<reference evidence="2 3" key="1">
    <citation type="submission" date="2017-02" db="EMBL/GenBank/DDBJ databases">
        <title>Blood Disease Bacterium A2-HR MARDI.</title>
        <authorList>
            <person name="Badrun R."/>
            <person name="Abu Bakar N."/>
            <person name="Laboh R."/>
        </authorList>
    </citation>
    <scope>NUCLEOTIDE SEQUENCE [LARGE SCALE GENOMIC DNA]</scope>
    <source>
        <strain evidence="2 3">A2-HR MARDI</strain>
    </source>
</reference>
<dbReference type="Pfam" id="PF05119">
    <property type="entry name" value="Terminase_4"/>
    <property type="match status" value="1"/>
</dbReference>
<evidence type="ECO:0008006" key="4">
    <source>
        <dbReference type="Google" id="ProtNLM"/>
    </source>
</evidence>